<accession>A0ABU6Z221</accession>
<evidence type="ECO:0000313" key="1">
    <source>
        <dbReference type="EMBL" id="MED6216559.1"/>
    </source>
</evidence>
<organism evidence="1 2">
    <name type="scientific">Stylosanthes scabra</name>
    <dbReference type="NCBI Taxonomy" id="79078"/>
    <lineage>
        <taxon>Eukaryota</taxon>
        <taxon>Viridiplantae</taxon>
        <taxon>Streptophyta</taxon>
        <taxon>Embryophyta</taxon>
        <taxon>Tracheophyta</taxon>
        <taxon>Spermatophyta</taxon>
        <taxon>Magnoliopsida</taxon>
        <taxon>eudicotyledons</taxon>
        <taxon>Gunneridae</taxon>
        <taxon>Pentapetalae</taxon>
        <taxon>rosids</taxon>
        <taxon>fabids</taxon>
        <taxon>Fabales</taxon>
        <taxon>Fabaceae</taxon>
        <taxon>Papilionoideae</taxon>
        <taxon>50 kb inversion clade</taxon>
        <taxon>dalbergioids sensu lato</taxon>
        <taxon>Dalbergieae</taxon>
        <taxon>Pterocarpus clade</taxon>
        <taxon>Stylosanthes</taxon>
    </lineage>
</organism>
<reference evidence="1 2" key="1">
    <citation type="journal article" date="2023" name="Plants (Basel)">
        <title>Bridging the Gap: Combining Genomics and Transcriptomics Approaches to Understand Stylosanthes scabra, an Orphan Legume from the Brazilian Caatinga.</title>
        <authorList>
            <person name="Ferreira-Neto J.R.C."/>
            <person name="da Silva M.D."/>
            <person name="Binneck E."/>
            <person name="de Melo N.F."/>
            <person name="da Silva R.H."/>
            <person name="de Melo A.L.T.M."/>
            <person name="Pandolfi V."/>
            <person name="Bustamante F.O."/>
            <person name="Brasileiro-Vidal A.C."/>
            <person name="Benko-Iseppon A.M."/>
        </authorList>
    </citation>
    <scope>NUCLEOTIDE SEQUENCE [LARGE SCALE GENOMIC DNA]</scope>
    <source>
        <tissue evidence="1">Leaves</tissue>
    </source>
</reference>
<sequence>MFAAVVEVVVLAVELNNKGPLFLTTDIVSGSMPSPSNAAQPPRFSPVVSHHFLRRLFAVIAVPCIWYKEQKRFMQQIQTFL</sequence>
<dbReference type="EMBL" id="JASCZI010271879">
    <property type="protein sequence ID" value="MED6216559.1"/>
    <property type="molecule type" value="Genomic_DNA"/>
</dbReference>
<dbReference type="Proteomes" id="UP001341840">
    <property type="component" value="Unassembled WGS sequence"/>
</dbReference>
<keyword evidence="2" id="KW-1185">Reference proteome</keyword>
<proteinExistence type="predicted"/>
<name>A0ABU6Z221_9FABA</name>
<gene>
    <name evidence="1" type="ORF">PIB30_008545</name>
</gene>
<comment type="caution">
    <text evidence="1">The sequence shown here is derived from an EMBL/GenBank/DDBJ whole genome shotgun (WGS) entry which is preliminary data.</text>
</comment>
<evidence type="ECO:0000313" key="2">
    <source>
        <dbReference type="Proteomes" id="UP001341840"/>
    </source>
</evidence>
<evidence type="ECO:0008006" key="3">
    <source>
        <dbReference type="Google" id="ProtNLM"/>
    </source>
</evidence>
<protein>
    <recommendedName>
        <fullName evidence="3">Secreted protein</fullName>
    </recommendedName>
</protein>